<dbReference type="InterPro" id="IPR011011">
    <property type="entry name" value="Znf_FYVE_PHD"/>
</dbReference>
<dbReference type="PROSITE" id="PS51157">
    <property type="entry name" value="ZF_UBR"/>
    <property type="match status" value="1"/>
</dbReference>
<dbReference type="GO" id="GO:0061630">
    <property type="term" value="F:ubiquitin protein ligase activity"/>
    <property type="evidence" value="ECO:0007669"/>
    <property type="project" value="InterPro"/>
</dbReference>
<dbReference type="CDD" id="cd19677">
    <property type="entry name" value="UBR-box_UBR7"/>
    <property type="match status" value="1"/>
</dbReference>
<evidence type="ECO:0000256" key="4">
    <source>
        <dbReference type="PROSITE-ProRule" id="PRU00508"/>
    </source>
</evidence>
<dbReference type="EMBL" id="SDOV01000003">
    <property type="protein sequence ID" value="KAH7642842.1"/>
    <property type="molecule type" value="Genomic_DNA"/>
</dbReference>
<reference evidence="7" key="1">
    <citation type="submission" date="2020-06" db="EMBL/GenBank/DDBJ databases">
        <authorList>
            <person name="Ji K."/>
            <person name="Li J."/>
        </authorList>
    </citation>
    <scope>NUCLEOTIDE SEQUENCE</scope>
    <source>
        <strain evidence="7">JKM2019</strain>
        <tissue evidence="7">Whole body</tissue>
    </source>
</reference>
<dbReference type="GO" id="GO:0008270">
    <property type="term" value="F:zinc ion binding"/>
    <property type="evidence" value="ECO:0007669"/>
    <property type="project" value="UniProtKB-KW"/>
</dbReference>
<evidence type="ECO:0000313" key="7">
    <source>
        <dbReference type="EMBL" id="KAH7642842.1"/>
    </source>
</evidence>
<protein>
    <recommendedName>
        <fullName evidence="6">UBR-type domain-containing protein</fullName>
    </recommendedName>
</protein>
<dbReference type="InterPro" id="IPR047506">
    <property type="entry name" value="UBR7-like_UBR-box"/>
</dbReference>
<sequence>MMNSEQQNSHPDEEYQSSVQPSTSKNNEQNNDDDDKKYQEEQSSSSSSSSSSLLKRKIDDIKGDDDEQSDTEVDFETFCCSWNEQIEQVKAVNGILGNSDENNCTYLDDDLIRQPLYACSTCEMNVDPLSSDGEKYMAGICLACTENCHKGHDLFELYTKRNFRCDCGNEKFANLKCKLFEKIGHNETNQYNHNFKGLYCTCELPYPSEDFDDTMIQCGICEDWFHQSHLDVQPIKGYADMICMTCVRRLDFLVYYQMDGQFVFNECDDEETLDKELDQFCDTLTDRLSKLLKSNNDQECLLAMIKSKHLCEDDKISLDKCHTMYLPLDWRLRICRCSKCLQMYNDNGVEYITNPRDMFAVYFHQNQRKVSGPKWNRIQEIALAEGIEHFKQELKKFLDRCQENCKTISAEDVAEFKRNLYAKKRKTIERVQYFCR</sequence>
<dbReference type="Proteomes" id="UP000828236">
    <property type="component" value="Unassembled WGS sequence"/>
</dbReference>
<evidence type="ECO:0000256" key="3">
    <source>
        <dbReference type="ARBA" id="ARBA00022833"/>
    </source>
</evidence>
<evidence type="ECO:0000256" key="1">
    <source>
        <dbReference type="ARBA" id="ARBA00022723"/>
    </source>
</evidence>
<keyword evidence="1" id="KW-0479">Metal-binding</keyword>
<evidence type="ECO:0000259" key="6">
    <source>
        <dbReference type="PROSITE" id="PS51157"/>
    </source>
</evidence>
<evidence type="ECO:0000256" key="5">
    <source>
        <dbReference type="SAM" id="MobiDB-lite"/>
    </source>
</evidence>
<evidence type="ECO:0000256" key="2">
    <source>
        <dbReference type="ARBA" id="ARBA00022771"/>
    </source>
</evidence>
<dbReference type="PANTHER" id="PTHR13513">
    <property type="entry name" value="E3 UBIQUITIN-PROTEIN LIGASE UBR7"/>
    <property type="match status" value="1"/>
</dbReference>
<feature type="region of interest" description="Disordered" evidence="5">
    <location>
        <begin position="1"/>
        <end position="54"/>
    </location>
</feature>
<dbReference type="SMART" id="SM00396">
    <property type="entry name" value="ZnF_UBR1"/>
    <property type="match status" value="1"/>
</dbReference>
<accession>A0A9D4P2I6</accession>
<feature type="domain" description="UBR-type" evidence="6">
    <location>
        <begin position="102"/>
        <end position="182"/>
    </location>
</feature>
<dbReference type="PANTHER" id="PTHR13513:SF9">
    <property type="entry name" value="E3 UBIQUITIN-PROTEIN LIGASE UBR7-RELATED"/>
    <property type="match status" value="1"/>
</dbReference>
<dbReference type="CDD" id="cd15542">
    <property type="entry name" value="PHD_UBR7"/>
    <property type="match status" value="1"/>
</dbReference>
<dbReference type="Gene3D" id="3.30.40.10">
    <property type="entry name" value="Zinc/RING finger domain, C3HC4 (zinc finger)"/>
    <property type="match status" value="1"/>
</dbReference>
<dbReference type="SUPFAM" id="SSF57903">
    <property type="entry name" value="FYVE/PHD zinc finger"/>
    <property type="match status" value="1"/>
</dbReference>
<dbReference type="InterPro" id="IPR003126">
    <property type="entry name" value="Znf_UBR"/>
</dbReference>
<feature type="zinc finger region" description="UBR-type" evidence="4">
    <location>
        <begin position="102"/>
        <end position="182"/>
    </location>
</feature>
<proteinExistence type="predicted"/>
<dbReference type="OrthoDB" id="10262564at2759"/>
<keyword evidence="2" id="KW-0863">Zinc-finger</keyword>
<dbReference type="InterPro" id="IPR013083">
    <property type="entry name" value="Znf_RING/FYVE/PHD"/>
</dbReference>
<gene>
    <name evidence="7" type="ORF">HUG17_9533</name>
</gene>
<dbReference type="GO" id="GO:0005737">
    <property type="term" value="C:cytoplasm"/>
    <property type="evidence" value="ECO:0007669"/>
    <property type="project" value="TreeGrafter"/>
</dbReference>
<dbReference type="AlphaFoldDB" id="A0A9D4P2I6"/>
<organism evidence="7">
    <name type="scientific">Dermatophagoides farinae</name>
    <name type="common">American house dust mite</name>
    <dbReference type="NCBI Taxonomy" id="6954"/>
    <lineage>
        <taxon>Eukaryota</taxon>
        <taxon>Metazoa</taxon>
        <taxon>Ecdysozoa</taxon>
        <taxon>Arthropoda</taxon>
        <taxon>Chelicerata</taxon>
        <taxon>Arachnida</taxon>
        <taxon>Acari</taxon>
        <taxon>Acariformes</taxon>
        <taxon>Sarcoptiformes</taxon>
        <taxon>Astigmata</taxon>
        <taxon>Psoroptidia</taxon>
        <taxon>Analgoidea</taxon>
        <taxon>Pyroglyphidae</taxon>
        <taxon>Dermatophagoidinae</taxon>
        <taxon>Dermatophagoides</taxon>
    </lineage>
</organism>
<reference evidence="7" key="2">
    <citation type="journal article" date="2021" name="World Allergy Organ. J.">
        <title>Chromosome-level assembly of Dermatophagoides farinae genome and transcriptome reveals two novel allergens Der f 37 and Der f 39.</title>
        <authorList>
            <person name="Chen J."/>
            <person name="Cai Z."/>
            <person name="Fan D."/>
            <person name="Hu J."/>
            <person name="Hou Y."/>
            <person name="He Y."/>
            <person name="Zhang Z."/>
            <person name="Zhao Z."/>
            <person name="Gao P."/>
            <person name="Hu W."/>
            <person name="Sun J."/>
            <person name="Li J."/>
            <person name="Ji K."/>
        </authorList>
    </citation>
    <scope>NUCLEOTIDE SEQUENCE</scope>
    <source>
        <strain evidence="7">JKM2019</strain>
    </source>
</reference>
<dbReference type="Pfam" id="PF02207">
    <property type="entry name" value="zf-UBR"/>
    <property type="match status" value="1"/>
</dbReference>
<keyword evidence="3" id="KW-0862">Zinc</keyword>
<comment type="caution">
    <text evidence="7">The sequence shown here is derived from an EMBL/GenBank/DDBJ whole genome shotgun (WGS) entry which is preliminary data.</text>
</comment>
<name>A0A9D4P2I6_DERFA</name>
<dbReference type="InterPro" id="IPR040204">
    <property type="entry name" value="UBR7"/>
</dbReference>
<feature type="compositionally biased region" description="Low complexity" evidence="5">
    <location>
        <begin position="41"/>
        <end position="52"/>
    </location>
</feature>